<keyword evidence="1" id="KW-0732">Signal</keyword>
<evidence type="ECO:0000256" key="1">
    <source>
        <dbReference type="SAM" id="SignalP"/>
    </source>
</evidence>
<evidence type="ECO:0008006" key="4">
    <source>
        <dbReference type="Google" id="ProtNLM"/>
    </source>
</evidence>
<gene>
    <name evidence="2" type="ORF">BFC18_03695</name>
</gene>
<keyword evidence="3" id="KW-1185">Reference proteome</keyword>
<dbReference type="STRING" id="1656094.BFC18_03695"/>
<reference evidence="2 3" key="1">
    <citation type="submission" date="2016-08" db="EMBL/GenBank/DDBJ databases">
        <authorList>
            <person name="Seilhamer J.J."/>
        </authorList>
    </citation>
    <scope>NUCLEOTIDE SEQUENCE [LARGE SCALE GENOMIC DNA]</scope>
    <source>
        <strain evidence="2 3">KCTC 42603</strain>
    </source>
</reference>
<feature type="chain" id="PRO_5009209893" description="Imelysin-like domain-containing protein" evidence="1">
    <location>
        <begin position="29"/>
        <end position="270"/>
    </location>
</feature>
<feature type="signal peptide" evidence="1">
    <location>
        <begin position="1"/>
        <end position="28"/>
    </location>
</feature>
<organism evidence="2 3">
    <name type="scientific">Alteromonas confluentis</name>
    <dbReference type="NCBI Taxonomy" id="1656094"/>
    <lineage>
        <taxon>Bacteria</taxon>
        <taxon>Pseudomonadati</taxon>
        <taxon>Pseudomonadota</taxon>
        <taxon>Gammaproteobacteria</taxon>
        <taxon>Alteromonadales</taxon>
        <taxon>Alteromonadaceae</taxon>
        <taxon>Alteromonas/Salinimonas group</taxon>
        <taxon>Alteromonas</taxon>
    </lineage>
</organism>
<sequence>MTFSGSARCKIALVLALSFGSFSSQVSANGAIGDHVNNLHAHLGEYAEEVQWLEDKFGAVVDVYEKQGKGKVDTDVMIEYWEEVDFHSAIETQYVPVYATIWQGIYGVKTAIDKGADASAVRAEEAKLVHALWQGLGAVKLASQYQKKGLIDQVQTTETEPTTPTEVIDDIKVRLDRVVAKYAEQLSEVATTLVFDTYLQRFEGIEGALIELDAPLVEDLEKDFNVSLPQAIEQDKGVDAVRDVVNAMQVKLDKAYALLAEAEKNRKSVF</sequence>
<proteinExistence type="predicted"/>
<name>A0A1E7ZFT5_9ALTE</name>
<accession>A0A1E7ZFT5</accession>
<dbReference type="Proteomes" id="UP000175691">
    <property type="component" value="Unassembled WGS sequence"/>
</dbReference>
<comment type="caution">
    <text evidence="2">The sequence shown here is derived from an EMBL/GenBank/DDBJ whole genome shotgun (WGS) entry which is preliminary data.</text>
</comment>
<dbReference type="AlphaFoldDB" id="A0A1E7ZFT5"/>
<dbReference type="RefSeq" id="WP_070123593.1">
    <property type="nucleotide sequence ID" value="NZ_MDHN01000005.1"/>
</dbReference>
<evidence type="ECO:0000313" key="3">
    <source>
        <dbReference type="Proteomes" id="UP000175691"/>
    </source>
</evidence>
<dbReference type="EMBL" id="MDHN01000005">
    <property type="protein sequence ID" value="OFC72367.1"/>
    <property type="molecule type" value="Genomic_DNA"/>
</dbReference>
<protein>
    <recommendedName>
        <fullName evidence="4">Imelysin-like domain-containing protein</fullName>
    </recommendedName>
</protein>
<evidence type="ECO:0000313" key="2">
    <source>
        <dbReference type="EMBL" id="OFC72367.1"/>
    </source>
</evidence>
<dbReference type="OrthoDB" id="6158711at2"/>